<dbReference type="AlphaFoldDB" id="A0A9J6GUC6"/>
<reference evidence="1 2" key="1">
    <citation type="journal article" date="2020" name="Cell">
        <title>Large-Scale Comparative Analyses of Tick Genomes Elucidate Their Genetic Diversity and Vector Capacities.</title>
        <authorList>
            <consortium name="Tick Genome and Microbiome Consortium (TIGMIC)"/>
            <person name="Jia N."/>
            <person name="Wang J."/>
            <person name="Shi W."/>
            <person name="Du L."/>
            <person name="Sun Y."/>
            <person name="Zhan W."/>
            <person name="Jiang J.F."/>
            <person name="Wang Q."/>
            <person name="Zhang B."/>
            <person name="Ji P."/>
            <person name="Bell-Sakyi L."/>
            <person name="Cui X.M."/>
            <person name="Yuan T.T."/>
            <person name="Jiang B.G."/>
            <person name="Yang W.F."/>
            <person name="Lam T.T."/>
            <person name="Chang Q.C."/>
            <person name="Ding S.J."/>
            <person name="Wang X.J."/>
            <person name="Zhu J.G."/>
            <person name="Ruan X.D."/>
            <person name="Zhao L."/>
            <person name="Wei J.T."/>
            <person name="Ye R.Z."/>
            <person name="Que T.C."/>
            <person name="Du C.H."/>
            <person name="Zhou Y.H."/>
            <person name="Cheng J.X."/>
            <person name="Dai P.F."/>
            <person name="Guo W.B."/>
            <person name="Han X.H."/>
            <person name="Huang E.J."/>
            <person name="Li L.F."/>
            <person name="Wei W."/>
            <person name="Gao Y.C."/>
            <person name="Liu J.Z."/>
            <person name="Shao H.Z."/>
            <person name="Wang X."/>
            <person name="Wang C.C."/>
            <person name="Yang T.C."/>
            <person name="Huo Q.B."/>
            <person name="Li W."/>
            <person name="Chen H.Y."/>
            <person name="Chen S.E."/>
            <person name="Zhou L.G."/>
            <person name="Ni X.B."/>
            <person name="Tian J.H."/>
            <person name="Sheng Y."/>
            <person name="Liu T."/>
            <person name="Pan Y.S."/>
            <person name="Xia L.Y."/>
            <person name="Li J."/>
            <person name="Zhao F."/>
            <person name="Cao W.C."/>
        </authorList>
    </citation>
    <scope>NUCLEOTIDE SEQUENCE [LARGE SCALE GENOMIC DNA]</scope>
    <source>
        <strain evidence="1">HaeL-2018</strain>
    </source>
</reference>
<organism evidence="1 2">
    <name type="scientific">Haemaphysalis longicornis</name>
    <name type="common">Bush tick</name>
    <dbReference type="NCBI Taxonomy" id="44386"/>
    <lineage>
        <taxon>Eukaryota</taxon>
        <taxon>Metazoa</taxon>
        <taxon>Ecdysozoa</taxon>
        <taxon>Arthropoda</taxon>
        <taxon>Chelicerata</taxon>
        <taxon>Arachnida</taxon>
        <taxon>Acari</taxon>
        <taxon>Parasitiformes</taxon>
        <taxon>Ixodida</taxon>
        <taxon>Ixodoidea</taxon>
        <taxon>Ixodidae</taxon>
        <taxon>Haemaphysalinae</taxon>
        <taxon>Haemaphysalis</taxon>
    </lineage>
</organism>
<evidence type="ECO:0000313" key="1">
    <source>
        <dbReference type="EMBL" id="KAH9378779.1"/>
    </source>
</evidence>
<comment type="caution">
    <text evidence="1">The sequence shown here is derived from an EMBL/GenBank/DDBJ whole genome shotgun (WGS) entry which is preliminary data.</text>
</comment>
<accession>A0A9J6GUC6</accession>
<evidence type="ECO:0000313" key="2">
    <source>
        <dbReference type="Proteomes" id="UP000821853"/>
    </source>
</evidence>
<dbReference type="Proteomes" id="UP000821853">
    <property type="component" value="Unassembled WGS sequence"/>
</dbReference>
<keyword evidence="2" id="KW-1185">Reference proteome</keyword>
<dbReference type="VEuPathDB" id="VectorBase:HLOH_049767"/>
<protein>
    <submittedName>
        <fullName evidence="1">Uncharacterized protein</fullName>
    </submittedName>
</protein>
<proteinExistence type="predicted"/>
<gene>
    <name evidence="1" type="ORF">HPB48_011181</name>
</gene>
<sequence>MDEKEVANMEHFMLTPCDNQEKVIDVSRFGSYTKALKIAEWALRYAGRLRKNKTSGPIAAQELNKAEIFLIRQEQTEVMRPGEAARNVLTERKAHPYYMASEFLRTLKV</sequence>
<dbReference type="EMBL" id="JABSTR010000009">
    <property type="protein sequence ID" value="KAH9378779.1"/>
    <property type="molecule type" value="Genomic_DNA"/>
</dbReference>
<name>A0A9J6GUC6_HAELO</name>